<dbReference type="Gramene" id="AET5Gv20518100.6">
    <property type="protein sequence ID" value="AET5Gv20518100.6"/>
    <property type="gene ID" value="AET5Gv20518100"/>
</dbReference>
<protein>
    <submittedName>
        <fullName evidence="1">Uncharacterized protein</fullName>
    </submittedName>
</protein>
<name>A0A453KUE5_AEGTS</name>
<sequence>DEVVFACPSPCWSFFLMIQRYLIFCTPLVYRSSNGLAMKLTLTYDNASVLSLVTFPDLFYCLSCVYQGVSPFFSIPISVSWSPFPYN</sequence>
<reference evidence="1" key="4">
    <citation type="submission" date="2019-03" db="UniProtKB">
        <authorList>
            <consortium name="EnsemblPlants"/>
        </authorList>
    </citation>
    <scope>IDENTIFICATION</scope>
</reference>
<evidence type="ECO:0000313" key="2">
    <source>
        <dbReference type="Proteomes" id="UP000015105"/>
    </source>
</evidence>
<reference evidence="1" key="3">
    <citation type="journal article" date="2017" name="Nature">
        <title>Genome sequence of the progenitor of the wheat D genome Aegilops tauschii.</title>
        <authorList>
            <person name="Luo M.C."/>
            <person name="Gu Y.Q."/>
            <person name="Puiu D."/>
            <person name="Wang H."/>
            <person name="Twardziok S.O."/>
            <person name="Deal K.R."/>
            <person name="Huo N."/>
            <person name="Zhu T."/>
            <person name="Wang L."/>
            <person name="Wang Y."/>
            <person name="McGuire P.E."/>
            <person name="Liu S."/>
            <person name="Long H."/>
            <person name="Ramasamy R.K."/>
            <person name="Rodriguez J.C."/>
            <person name="Van S.L."/>
            <person name="Yuan L."/>
            <person name="Wang Z."/>
            <person name="Xia Z."/>
            <person name="Xiao L."/>
            <person name="Anderson O.D."/>
            <person name="Ouyang S."/>
            <person name="Liang Y."/>
            <person name="Zimin A.V."/>
            <person name="Pertea G."/>
            <person name="Qi P."/>
            <person name="Bennetzen J.L."/>
            <person name="Dai X."/>
            <person name="Dawson M.W."/>
            <person name="Muller H.G."/>
            <person name="Kugler K."/>
            <person name="Rivarola-Duarte L."/>
            <person name="Spannagl M."/>
            <person name="Mayer K.F.X."/>
            <person name="Lu F.H."/>
            <person name="Bevan M.W."/>
            <person name="Leroy P."/>
            <person name="Li P."/>
            <person name="You F.M."/>
            <person name="Sun Q."/>
            <person name="Liu Z."/>
            <person name="Lyons E."/>
            <person name="Wicker T."/>
            <person name="Salzberg S.L."/>
            <person name="Devos K.M."/>
            <person name="Dvorak J."/>
        </authorList>
    </citation>
    <scope>NUCLEOTIDE SEQUENCE [LARGE SCALE GENOMIC DNA]</scope>
    <source>
        <strain evidence="1">cv. AL8/78</strain>
    </source>
</reference>
<dbReference type="EnsemblPlants" id="AET5Gv20518100.6">
    <property type="protein sequence ID" value="AET5Gv20518100.6"/>
    <property type="gene ID" value="AET5Gv20518100"/>
</dbReference>
<reference evidence="1" key="5">
    <citation type="journal article" date="2021" name="G3 (Bethesda)">
        <title>Aegilops tauschii genome assembly Aet v5.0 features greater sequence contiguity and improved annotation.</title>
        <authorList>
            <person name="Wang L."/>
            <person name="Zhu T."/>
            <person name="Rodriguez J.C."/>
            <person name="Deal K.R."/>
            <person name="Dubcovsky J."/>
            <person name="McGuire P.E."/>
            <person name="Lux T."/>
            <person name="Spannagl M."/>
            <person name="Mayer K.F.X."/>
            <person name="Baldrich P."/>
            <person name="Meyers B.C."/>
            <person name="Huo N."/>
            <person name="Gu Y.Q."/>
            <person name="Zhou H."/>
            <person name="Devos K.M."/>
            <person name="Bennetzen J.L."/>
            <person name="Unver T."/>
            <person name="Budak H."/>
            <person name="Gulick P.J."/>
            <person name="Galiba G."/>
            <person name="Kalapos B."/>
            <person name="Nelson D.R."/>
            <person name="Li P."/>
            <person name="You F.M."/>
            <person name="Luo M.C."/>
            <person name="Dvorak J."/>
        </authorList>
    </citation>
    <scope>NUCLEOTIDE SEQUENCE [LARGE SCALE GENOMIC DNA]</scope>
    <source>
        <strain evidence="1">cv. AL8/78</strain>
    </source>
</reference>
<accession>A0A453KUE5</accession>
<proteinExistence type="predicted"/>
<reference evidence="2" key="2">
    <citation type="journal article" date="2017" name="Nat. Plants">
        <title>The Aegilops tauschii genome reveals multiple impacts of transposons.</title>
        <authorList>
            <person name="Zhao G."/>
            <person name="Zou C."/>
            <person name="Li K."/>
            <person name="Wang K."/>
            <person name="Li T."/>
            <person name="Gao L."/>
            <person name="Zhang X."/>
            <person name="Wang H."/>
            <person name="Yang Z."/>
            <person name="Liu X."/>
            <person name="Jiang W."/>
            <person name="Mao L."/>
            <person name="Kong X."/>
            <person name="Jiao Y."/>
            <person name="Jia J."/>
        </authorList>
    </citation>
    <scope>NUCLEOTIDE SEQUENCE [LARGE SCALE GENOMIC DNA]</scope>
    <source>
        <strain evidence="2">cv. AL8/78</strain>
    </source>
</reference>
<dbReference type="Proteomes" id="UP000015105">
    <property type="component" value="Chromosome 5D"/>
</dbReference>
<evidence type="ECO:0000313" key="1">
    <source>
        <dbReference type="EnsemblPlants" id="AET5Gv20518100.6"/>
    </source>
</evidence>
<organism evidence="1 2">
    <name type="scientific">Aegilops tauschii subsp. strangulata</name>
    <name type="common">Goatgrass</name>
    <dbReference type="NCBI Taxonomy" id="200361"/>
    <lineage>
        <taxon>Eukaryota</taxon>
        <taxon>Viridiplantae</taxon>
        <taxon>Streptophyta</taxon>
        <taxon>Embryophyta</taxon>
        <taxon>Tracheophyta</taxon>
        <taxon>Spermatophyta</taxon>
        <taxon>Magnoliopsida</taxon>
        <taxon>Liliopsida</taxon>
        <taxon>Poales</taxon>
        <taxon>Poaceae</taxon>
        <taxon>BOP clade</taxon>
        <taxon>Pooideae</taxon>
        <taxon>Triticodae</taxon>
        <taxon>Triticeae</taxon>
        <taxon>Triticinae</taxon>
        <taxon>Aegilops</taxon>
    </lineage>
</organism>
<dbReference type="AlphaFoldDB" id="A0A453KUE5"/>
<reference evidence="2" key="1">
    <citation type="journal article" date="2014" name="Science">
        <title>Ancient hybridizations among the ancestral genomes of bread wheat.</title>
        <authorList>
            <consortium name="International Wheat Genome Sequencing Consortium,"/>
            <person name="Marcussen T."/>
            <person name="Sandve S.R."/>
            <person name="Heier L."/>
            <person name="Spannagl M."/>
            <person name="Pfeifer M."/>
            <person name="Jakobsen K.S."/>
            <person name="Wulff B.B."/>
            <person name="Steuernagel B."/>
            <person name="Mayer K.F."/>
            <person name="Olsen O.A."/>
        </authorList>
    </citation>
    <scope>NUCLEOTIDE SEQUENCE [LARGE SCALE GENOMIC DNA]</scope>
    <source>
        <strain evidence="2">cv. AL8/78</strain>
    </source>
</reference>
<keyword evidence="2" id="KW-1185">Reference proteome</keyword>